<protein>
    <submittedName>
        <fullName evidence="2">Uncharacterized protein</fullName>
    </submittedName>
</protein>
<dbReference type="Proteomes" id="UP000030676">
    <property type="component" value="Unassembled WGS sequence"/>
</dbReference>
<sequence>MSTPVNDSASEERQNVAYVESTSWLAKIHPYFKNPAHVLVLKLDCLLLVWAFIAGLFK</sequence>
<evidence type="ECO:0000256" key="1">
    <source>
        <dbReference type="SAM" id="Phobius"/>
    </source>
</evidence>
<dbReference type="AlphaFoldDB" id="X0H4J2"/>
<evidence type="ECO:0000313" key="2">
    <source>
        <dbReference type="EMBL" id="EXL70962.1"/>
    </source>
</evidence>
<keyword evidence="1" id="KW-0472">Membrane</keyword>
<accession>X0H4J2</accession>
<reference evidence="2" key="1">
    <citation type="submission" date="2011-11" db="EMBL/GenBank/DDBJ databases">
        <title>The Genome Sequence of Fusarium oxysporum PHW808.</title>
        <authorList>
            <consortium name="The Broad Institute Genome Sequencing Platform"/>
            <person name="Ma L.-J."/>
            <person name="Gale L.R."/>
            <person name="Schwartz D.C."/>
            <person name="Zhou S."/>
            <person name="Corby-Kistler H."/>
            <person name="Young S.K."/>
            <person name="Zeng Q."/>
            <person name="Gargeya S."/>
            <person name="Fitzgerald M."/>
            <person name="Haas B."/>
            <person name="Abouelleil A."/>
            <person name="Alvarado L."/>
            <person name="Arachchi H.M."/>
            <person name="Berlin A."/>
            <person name="Brown A."/>
            <person name="Chapman S.B."/>
            <person name="Chen Z."/>
            <person name="Dunbar C."/>
            <person name="Freedman E."/>
            <person name="Gearin G."/>
            <person name="Goldberg J."/>
            <person name="Griggs A."/>
            <person name="Gujja S."/>
            <person name="Heiman D."/>
            <person name="Howarth C."/>
            <person name="Larson L."/>
            <person name="Lui A."/>
            <person name="MacDonald P.J.P."/>
            <person name="Montmayeur A."/>
            <person name="Murphy C."/>
            <person name="Neiman D."/>
            <person name="Pearson M."/>
            <person name="Priest M."/>
            <person name="Roberts A."/>
            <person name="Saif S."/>
            <person name="Shea T."/>
            <person name="Shenoy N."/>
            <person name="Sisk P."/>
            <person name="Stolte C."/>
            <person name="Sykes S."/>
            <person name="Wortman J."/>
            <person name="Nusbaum C."/>
            <person name="Birren B."/>
        </authorList>
    </citation>
    <scope>NUCLEOTIDE SEQUENCE [LARGE SCALE GENOMIC DNA]</scope>
    <source>
        <strain evidence="2">54008</strain>
    </source>
</reference>
<keyword evidence="1" id="KW-0812">Transmembrane</keyword>
<organism evidence="2">
    <name type="scientific">Fusarium oxysporum f. sp. conglutinans race 2 54008</name>
    <dbReference type="NCBI Taxonomy" id="1089457"/>
    <lineage>
        <taxon>Eukaryota</taxon>
        <taxon>Fungi</taxon>
        <taxon>Dikarya</taxon>
        <taxon>Ascomycota</taxon>
        <taxon>Pezizomycotina</taxon>
        <taxon>Sordariomycetes</taxon>
        <taxon>Hypocreomycetidae</taxon>
        <taxon>Hypocreales</taxon>
        <taxon>Nectriaceae</taxon>
        <taxon>Fusarium</taxon>
        <taxon>Fusarium oxysporum species complex</taxon>
    </lineage>
</organism>
<feature type="non-terminal residue" evidence="2">
    <location>
        <position position="58"/>
    </location>
</feature>
<proteinExistence type="predicted"/>
<keyword evidence="1" id="KW-1133">Transmembrane helix</keyword>
<name>X0H4J2_FUSOX</name>
<reference evidence="2" key="2">
    <citation type="submission" date="2012-05" db="EMBL/GenBank/DDBJ databases">
        <title>The Genome Annotation of Fusarium oxysporum PHW808.</title>
        <authorList>
            <consortium name="The Broad Institute Genomics Platform"/>
            <person name="Ma L.-J."/>
            <person name="Corby-Kistler H."/>
            <person name="Broz K."/>
            <person name="Gale L.R."/>
            <person name="Jonkers W."/>
            <person name="O'Donnell K."/>
            <person name="Ploetz R."/>
            <person name="Steinberg C."/>
            <person name="Schwartz D.C."/>
            <person name="VanEtten H."/>
            <person name="Zhou S."/>
            <person name="Young S.K."/>
            <person name="Zeng Q."/>
            <person name="Gargeya S."/>
            <person name="Fitzgerald M."/>
            <person name="Abouelleil A."/>
            <person name="Alvarado L."/>
            <person name="Chapman S.B."/>
            <person name="Gainer-Dewar J."/>
            <person name="Goldberg J."/>
            <person name="Griggs A."/>
            <person name="Gujja S."/>
            <person name="Hansen M."/>
            <person name="Howarth C."/>
            <person name="Imamovic A."/>
            <person name="Ireland A."/>
            <person name="Larimer J."/>
            <person name="McCowan C."/>
            <person name="Murphy C."/>
            <person name="Pearson M."/>
            <person name="Poon T.W."/>
            <person name="Priest M."/>
            <person name="Roberts A."/>
            <person name="Saif S."/>
            <person name="Shea T."/>
            <person name="Sykes S."/>
            <person name="Wortman J."/>
            <person name="Nusbaum C."/>
            <person name="Birren B."/>
        </authorList>
    </citation>
    <scope>NUCLEOTIDE SEQUENCE</scope>
    <source>
        <strain evidence="2">54008</strain>
    </source>
</reference>
<dbReference type="EMBL" id="JH658894">
    <property type="protein sequence ID" value="EXL70962.1"/>
    <property type="molecule type" value="Genomic_DNA"/>
</dbReference>
<feature type="transmembrane region" description="Helical" evidence="1">
    <location>
        <begin position="39"/>
        <end position="57"/>
    </location>
</feature>
<dbReference type="HOGENOM" id="CLU_2984484_0_0_1"/>
<gene>
    <name evidence="2" type="ORF">FOPG_13219</name>
</gene>